<dbReference type="PANTHER" id="PTHR35317">
    <property type="entry name" value="OS04G0629600 PROTEIN"/>
    <property type="match status" value="1"/>
</dbReference>
<reference evidence="2" key="1">
    <citation type="submission" date="2016-03" db="EMBL/GenBank/DDBJ databases">
        <title>Mechanisms controlling the formation of the plant cell surface in tip-growing cells are functionally conserved among land plants.</title>
        <authorList>
            <person name="Honkanen S."/>
            <person name="Jones V.A."/>
            <person name="Morieri G."/>
            <person name="Champion C."/>
            <person name="Hetherington A.J."/>
            <person name="Kelly S."/>
            <person name="Saint-Marcoux D."/>
            <person name="Proust H."/>
            <person name="Prescott H."/>
            <person name="Dolan L."/>
        </authorList>
    </citation>
    <scope>NUCLEOTIDE SEQUENCE [LARGE SCALE GENOMIC DNA]</scope>
    <source>
        <tissue evidence="2">Whole gametophyte</tissue>
    </source>
</reference>
<evidence type="ECO:0000313" key="3">
    <source>
        <dbReference type="Proteomes" id="UP000077202"/>
    </source>
</evidence>
<gene>
    <name evidence="2" type="ORF">AXG93_3857s1150</name>
</gene>
<organism evidence="2 3">
    <name type="scientific">Marchantia polymorpha subsp. ruderalis</name>
    <dbReference type="NCBI Taxonomy" id="1480154"/>
    <lineage>
        <taxon>Eukaryota</taxon>
        <taxon>Viridiplantae</taxon>
        <taxon>Streptophyta</taxon>
        <taxon>Embryophyta</taxon>
        <taxon>Marchantiophyta</taxon>
        <taxon>Marchantiopsida</taxon>
        <taxon>Marchantiidae</taxon>
        <taxon>Marchantiales</taxon>
        <taxon>Marchantiaceae</taxon>
        <taxon>Marchantia</taxon>
    </lineage>
</organism>
<accession>A0A176W393</accession>
<dbReference type="EMBL" id="LVLJ01001867">
    <property type="protein sequence ID" value="OAE27517.1"/>
    <property type="molecule type" value="Genomic_DNA"/>
</dbReference>
<dbReference type="AlphaFoldDB" id="A0A176W393"/>
<evidence type="ECO:0000313" key="2">
    <source>
        <dbReference type="EMBL" id="OAE27517.1"/>
    </source>
</evidence>
<proteinExistence type="predicted"/>
<name>A0A176W393_MARPO</name>
<comment type="caution">
    <text evidence="2">The sequence shown here is derived from an EMBL/GenBank/DDBJ whole genome shotgun (WGS) entry which is preliminary data.</text>
</comment>
<sequence>MDVDCVCKGNAQKLRRNFNNIAFKDGESVNDFYMCITSLVNNLRLLDNTIDEIEVVQKMLQVVPERFDQVAISIETLLDVGTMNVEGSTGRLRTVEQRHEAQEDEEDEPTLMMAQVASITSSAHDEVATENG</sequence>
<keyword evidence="3" id="KW-1185">Reference proteome</keyword>
<dbReference type="Proteomes" id="UP000077202">
    <property type="component" value="Unassembled WGS sequence"/>
</dbReference>
<evidence type="ECO:0000256" key="1">
    <source>
        <dbReference type="SAM" id="MobiDB-lite"/>
    </source>
</evidence>
<feature type="region of interest" description="Disordered" evidence="1">
    <location>
        <begin position="90"/>
        <end position="109"/>
    </location>
</feature>
<dbReference type="Pfam" id="PF14223">
    <property type="entry name" value="Retrotran_gag_2"/>
    <property type="match status" value="1"/>
</dbReference>
<protein>
    <submittedName>
        <fullName evidence="2">Uncharacterized protein</fullName>
    </submittedName>
</protein>
<dbReference type="PANTHER" id="PTHR35317:SF28">
    <property type="entry name" value="ZINC FINGER, CCHC-TYPE, RIBONUCLEASE H-LIKE DOMAIN, GAG-PRE-INTEGRASE DOMAIN PROTEIN-RELATED"/>
    <property type="match status" value="1"/>
</dbReference>